<comment type="subunit">
    <text evidence="4 10">The complex is composed of two ATP-binding proteins (PstB), two transmembrane proteins (PstC and PstA) and a solute-binding protein (PstS).</text>
</comment>
<name>B7GH96_ANOFW</name>
<evidence type="ECO:0000313" key="13">
    <source>
        <dbReference type="Proteomes" id="UP000000742"/>
    </source>
</evidence>
<dbReference type="AlphaFoldDB" id="B7GH96"/>
<dbReference type="CDD" id="cd13654">
    <property type="entry name" value="PBP2_phosphate_like_2"/>
    <property type="match status" value="1"/>
</dbReference>
<dbReference type="Proteomes" id="UP000000742">
    <property type="component" value="Chromosome"/>
</dbReference>
<evidence type="ECO:0000256" key="1">
    <source>
        <dbReference type="ARBA" id="ARBA00002841"/>
    </source>
</evidence>
<keyword evidence="5 10" id="KW-0813">Transport</keyword>
<comment type="function">
    <text evidence="10">Involved in the system for phosphate transport across the cytoplasmic membrane.</text>
</comment>
<evidence type="ECO:0000256" key="10">
    <source>
        <dbReference type="RuleBase" id="RU367119"/>
    </source>
</evidence>
<dbReference type="NCBIfam" id="TIGR02136">
    <property type="entry name" value="ptsS_2"/>
    <property type="match status" value="1"/>
</dbReference>
<dbReference type="Pfam" id="PF12849">
    <property type="entry name" value="PBP_like_2"/>
    <property type="match status" value="1"/>
</dbReference>
<evidence type="ECO:0000256" key="7">
    <source>
        <dbReference type="ARBA" id="ARBA00022729"/>
    </source>
</evidence>
<keyword evidence="6 10" id="KW-0592">Phosphate transport</keyword>
<dbReference type="PANTHER" id="PTHR30570">
    <property type="entry name" value="PERIPLASMIC PHOSPHATE BINDING COMPONENT OF PHOSPHATE ABC TRANSPORTER"/>
    <property type="match status" value="1"/>
</dbReference>
<evidence type="ECO:0000256" key="3">
    <source>
        <dbReference type="ARBA" id="ARBA00008725"/>
    </source>
</evidence>
<feature type="domain" description="PBP" evidence="11">
    <location>
        <begin position="62"/>
        <end position="317"/>
    </location>
</feature>
<gene>
    <name evidence="12" type="primary">pstS</name>
    <name evidence="12" type="ordered locus">Aflv_0879</name>
</gene>
<evidence type="ECO:0000313" key="12">
    <source>
        <dbReference type="EMBL" id="ACJ33257.1"/>
    </source>
</evidence>
<comment type="similarity">
    <text evidence="3 10">Belongs to the PstS family.</text>
</comment>
<protein>
    <recommendedName>
        <fullName evidence="10">Phosphate-binding protein</fullName>
    </recommendedName>
</protein>
<dbReference type="EMBL" id="CP000922">
    <property type="protein sequence ID" value="ACJ33257.1"/>
    <property type="molecule type" value="Genomic_DNA"/>
</dbReference>
<evidence type="ECO:0000256" key="5">
    <source>
        <dbReference type="ARBA" id="ARBA00022448"/>
    </source>
</evidence>
<sequence>MFKTNLIPFHYSITRGTKTNEKVGGNQKMKKNKWFALAGVTSAVLAFTTACGGGADQGGENGGEQLSGNVVVDGSSTVYPILEAAAEAYAGEQPDVKVSVGLSGTGGGFEKFTKGETDFSNASRPIKDEEKKAAEQNGIQFEEFQVAFDGLSVLINKDNDWVDYLTVDELKKIFTSGAVNGNDKVKWSDIRPEWPNEEIKLFSPGHDSGTFDYFDEVILDGQPLNKTAQLSEDDNVLVQGIAGDKNALGYFGFAYYIENKDKLKAVPIDNGNGPVEPTHETIQSGEYAPLSRPLFTYANVKALKEKPQVYDFAKFLLENGAEFAEEVGYVALPQEKYDEQLKKLEGLK</sequence>
<keyword evidence="7" id="KW-0732">Signal</keyword>
<dbReference type="FunFam" id="3.40.190.10:FF:000055">
    <property type="entry name" value="Phosphate ABC transporter, phosphate-binding protein"/>
    <property type="match status" value="1"/>
</dbReference>
<evidence type="ECO:0000256" key="8">
    <source>
        <dbReference type="ARBA" id="ARBA00023139"/>
    </source>
</evidence>
<evidence type="ECO:0000256" key="4">
    <source>
        <dbReference type="ARBA" id="ARBA00011529"/>
    </source>
</evidence>
<comment type="subcellular location">
    <subcellularLocation>
        <location evidence="2 10">Cell membrane</location>
        <topology evidence="2 10">Lipid-anchor</topology>
    </subcellularLocation>
</comment>
<keyword evidence="10" id="KW-0472">Membrane</keyword>
<keyword evidence="9 10" id="KW-0449">Lipoprotein</keyword>
<comment type="function">
    <text evidence="1">Part of the ABC transporter complex PstSACB involved in phosphate import.</text>
</comment>
<dbReference type="SUPFAM" id="SSF53850">
    <property type="entry name" value="Periplasmic binding protein-like II"/>
    <property type="match status" value="1"/>
</dbReference>
<dbReference type="Gene3D" id="3.40.190.10">
    <property type="entry name" value="Periplasmic binding protein-like II"/>
    <property type="match status" value="2"/>
</dbReference>
<reference evidence="12 13" key="1">
    <citation type="journal article" date="2008" name="Genome Biol.">
        <title>Encapsulated in silica: genome, proteome and physiology of the thermophilic bacterium Anoxybacillus flavithermus WK1.</title>
        <authorList>
            <person name="Saw J.H."/>
            <person name="Mountain B.W."/>
            <person name="Feng L."/>
            <person name="Omelchenko M.V."/>
            <person name="Hou S."/>
            <person name="Saito J.A."/>
            <person name="Stott M.B."/>
            <person name="Li D."/>
            <person name="Zhao G."/>
            <person name="Wu J."/>
            <person name="Galperin M.Y."/>
            <person name="Koonin E.V."/>
            <person name="Makarova K.S."/>
            <person name="Wolf Y.I."/>
            <person name="Rigden D.J."/>
            <person name="Dunfield P.F."/>
            <person name="Wang L."/>
            <person name="Alam M."/>
        </authorList>
    </citation>
    <scope>NUCLEOTIDE SEQUENCE [LARGE SCALE GENOMIC DNA]</scope>
    <source>
        <strain evidence="13">DSM 21510 / WK1</strain>
    </source>
</reference>
<proteinExistence type="inferred from homology"/>
<dbReference type="InterPro" id="IPR024370">
    <property type="entry name" value="PBP_domain"/>
</dbReference>
<dbReference type="eggNOG" id="COG0226">
    <property type="taxonomic scope" value="Bacteria"/>
</dbReference>
<keyword evidence="10" id="KW-1003">Cell membrane</keyword>
<dbReference type="STRING" id="491915.Aflv_0879"/>
<dbReference type="GO" id="GO:0006817">
    <property type="term" value="P:phosphate ion transport"/>
    <property type="evidence" value="ECO:0007669"/>
    <property type="project" value="UniProtKB-UniRule"/>
</dbReference>
<dbReference type="InterPro" id="IPR050811">
    <property type="entry name" value="Phosphate_ABC_transporter"/>
</dbReference>
<dbReference type="KEGG" id="afl:Aflv_0879"/>
<dbReference type="PANTHER" id="PTHR30570:SF1">
    <property type="entry name" value="PHOSPHATE-BINDING PROTEIN PSTS"/>
    <property type="match status" value="1"/>
</dbReference>
<accession>B7GH96</accession>
<dbReference type="InterPro" id="IPR011862">
    <property type="entry name" value="Phos-bd"/>
</dbReference>
<evidence type="ECO:0000259" key="11">
    <source>
        <dbReference type="Pfam" id="PF12849"/>
    </source>
</evidence>
<organism evidence="12 13">
    <name type="scientific">Anoxybacillus flavithermus (strain DSM 21510 / WK1)</name>
    <dbReference type="NCBI Taxonomy" id="491915"/>
    <lineage>
        <taxon>Bacteria</taxon>
        <taxon>Bacillati</taxon>
        <taxon>Bacillota</taxon>
        <taxon>Bacilli</taxon>
        <taxon>Bacillales</taxon>
        <taxon>Anoxybacillaceae</taxon>
        <taxon>Anoxybacillus</taxon>
    </lineage>
</organism>
<keyword evidence="8 10" id="KW-0564">Palmitate</keyword>
<evidence type="ECO:0000256" key="9">
    <source>
        <dbReference type="ARBA" id="ARBA00023288"/>
    </source>
</evidence>
<evidence type="ECO:0000256" key="2">
    <source>
        <dbReference type="ARBA" id="ARBA00004193"/>
    </source>
</evidence>
<dbReference type="HOGENOM" id="CLU_026228_1_0_9"/>
<evidence type="ECO:0000256" key="6">
    <source>
        <dbReference type="ARBA" id="ARBA00022592"/>
    </source>
</evidence>
<dbReference type="GO" id="GO:0042301">
    <property type="term" value="F:phosphate ion binding"/>
    <property type="evidence" value="ECO:0007669"/>
    <property type="project" value="UniProtKB-UniRule"/>
</dbReference>
<dbReference type="GO" id="GO:0005886">
    <property type="term" value="C:plasma membrane"/>
    <property type="evidence" value="ECO:0007669"/>
    <property type="project" value="UniProtKB-SubCell"/>
</dbReference>